<feature type="domain" description="Right handed beta helix" evidence="1">
    <location>
        <begin position="75"/>
        <end position="225"/>
    </location>
</feature>
<dbReference type="Proteomes" id="UP000178666">
    <property type="component" value="Chromosome"/>
</dbReference>
<reference evidence="3 5" key="1">
    <citation type="journal article" date="2016" name="Plant Dis.">
        <title>Improved production of propionic acid using genome shuffling.</title>
        <authorList>
            <person name="Luna-Flores C.H."/>
            <person name="Palfreyman R.W."/>
            <person name="Kromer J.O."/>
            <person name="Nielsen L.K."/>
            <person name="Marcellin E."/>
        </authorList>
    </citation>
    <scope>NUCLEOTIDE SEQUENCE [LARGE SCALE GENOMIC DNA]</scope>
    <source>
        <strain evidence="3 5">F3E8</strain>
    </source>
</reference>
<gene>
    <name evidence="3" type="ORF">A8L58_13275</name>
    <name evidence="2" type="ORF">AXH35_11825</name>
</gene>
<dbReference type="InterPro" id="IPR011050">
    <property type="entry name" value="Pectin_lyase_fold/virulence"/>
</dbReference>
<reference evidence="2 4" key="2">
    <citation type="submission" date="2016-02" db="EMBL/GenBank/DDBJ databases">
        <title>Complete Genome Sequence of Propionibacterium acidipropionici ATCC 55737.</title>
        <authorList>
            <person name="Luna Flores C.H."/>
            <person name="Nielsen L.K."/>
            <person name="Marcellin E."/>
        </authorList>
    </citation>
    <scope>NUCLEOTIDE SEQUENCE [LARGE SCALE GENOMIC DNA]</scope>
    <source>
        <strain evidence="2 4">ATCC 55737</strain>
    </source>
</reference>
<evidence type="ECO:0000313" key="2">
    <source>
        <dbReference type="EMBL" id="AMS06018.1"/>
    </source>
</evidence>
<organism evidence="2 4">
    <name type="scientific">Acidipropionibacterium acidipropionici</name>
    <dbReference type="NCBI Taxonomy" id="1748"/>
    <lineage>
        <taxon>Bacteria</taxon>
        <taxon>Bacillati</taxon>
        <taxon>Actinomycetota</taxon>
        <taxon>Actinomycetes</taxon>
        <taxon>Propionibacteriales</taxon>
        <taxon>Propionibacteriaceae</taxon>
        <taxon>Acidipropionibacterium</taxon>
    </lineage>
</organism>
<accession>A0AAC8YG70</accession>
<dbReference type="InterPro" id="IPR012334">
    <property type="entry name" value="Pectin_lyas_fold"/>
</dbReference>
<evidence type="ECO:0000313" key="3">
    <source>
        <dbReference type="EMBL" id="AOZ47481.1"/>
    </source>
</evidence>
<dbReference type="Gene3D" id="2.160.20.10">
    <property type="entry name" value="Single-stranded right-handed beta-helix, Pectin lyase-like"/>
    <property type="match status" value="1"/>
</dbReference>
<protein>
    <recommendedName>
        <fullName evidence="1">Right handed beta helix domain-containing protein</fullName>
    </recommendedName>
</protein>
<evidence type="ECO:0000259" key="1">
    <source>
        <dbReference type="Pfam" id="PF13229"/>
    </source>
</evidence>
<dbReference type="Proteomes" id="UP000075221">
    <property type="component" value="Chromosome"/>
</dbReference>
<dbReference type="RefSeq" id="WP_015069183.1">
    <property type="nucleotide sequence ID" value="NZ_CP014352.1"/>
</dbReference>
<dbReference type="Pfam" id="PF13229">
    <property type="entry name" value="Beta_helix"/>
    <property type="match status" value="1"/>
</dbReference>
<dbReference type="EMBL" id="CP015970">
    <property type="protein sequence ID" value="AOZ47481.1"/>
    <property type="molecule type" value="Genomic_DNA"/>
</dbReference>
<evidence type="ECO:0000313" key="5">
    <source>
        <dbReference type="Proteomes" id="UP000178666"/>
    </source>
</evidence>
<dbReference type="EMBL" id="CP014352">
    <property type="protein sequence ID" value="AMS06018.1"/>
    <property type="molecule type" value="Genomic_DNA"/>
</dbReference>
<dbReference type="SUPFAM" id="SSF51126">
    <property type="entry name" value="Pectin lyase-like"/>
    <property type="match status" value="1"/>
</dbReference>
<dbReference type="InterPro" id="IPR039448">
    <property type="entry name" value="Beta_helix"/>
</dbReference>
<dbReference type="InterPro" id="IPR006626">
    <property type="entry name" value="PbH1"/>
</dbReference>
<evidence type="ECO:0000313" key="4">
    <source>
        <dbReference type="Proteomes" id="UP000075221"/>
    </source>
</evidence>
<keyword evidence="5" id="KW-1185">Reference proteome</keyword>
<proteinExistence type="predicted"/>
<name>A0AAC8YG70_9ACTN</name>
<sequence>MSELEAVRRTLEAGGYVDLSCAPPLELTEPLRITRPTVLVGGDLTAADGAPALEVTSSRVRIVGTRIRGSAVTGSVRDPGEILIHAHGTEHQPLHDVVIRGCSLSDSRSDAVRLEWCRSSSVTGCGVDHVLYAGVMCLSCSGVLVADNRIADIPLTAGTVDGYGIAFSDAGNTEASRSRDCRAVRNVIELVDREGIDTHGGLGIRITDNVVRGCARGIAVVSGNESRRVAPQRCLVARNLIDAAGVRAAGLEAVAFRGIAGNPATGLVLGNTVRRYRRPFSIWQAEAVREWLGRGRGFPRERRLWGRFRTG</sequence>
<dbReference type="SMART" id="SM00710">
    <property type="entry name" value="PbH1"/>
    <property type="match status" value="3"/>
</dbReference>
<dbReference type="AlphaFoldDB" id="A0AAC8YG70"/>